<sequence>MRSVTGRSPVMFADFAGCLRDDDLFTSCLKTCGLCYQLIILAIIGTCSNEIFDEQEFMVLSTRYRMTEDPTEPPYHTTKTFVKLPTPYPFMDYFNSSERG</sequence>
<organism evidence="1 2">
    <name type="scientific">Romanomermis culicivorax</name>
    <name type="common">Nematode worm</name>
    <dbReference type="NCBI Taxonomy" id="13658"/>
    <lineage>
        <taxon>Eukaryota</taxon>
        <taxon>Metazoa</taxon>
        <taxon>Ecdysozoa</taxon>
        <taxon>Nematoda</taxon>
        <taxon>Enoplea</taxon>
        <taxon>Dorylaimia</taxon>
        <taxon>Mermithida</taxon>
        <taxon>Mermithoidea</taxon>
        <taxon>Mermithidae</taxon>
        <taxon>Romanomermis</taxon>
    </lineage>
</organism>
<evidence type="ECO:0000313" key="1">
    <source>
        <dbReference type="Proteomes" id="UP000887565"/>
    </source>
</evidence>
<name>A0A915KXK1_ROMCU</name>
<evidence type="ECO:0000313" key="2">
    <source>
        <dbReference type="WBParaSite" id="nRc.2.0.1.t43199-RA"/>
    </source>
</evidence>
<protein>
    <submittedName>
        <fullName evidence="2">Uncharacterized protein</fullName>
    </submittedName>
</protein>
<dbReference type="WBParaSite" id="nRc.2.0.1.t43199-RA">
    <property type="protein sequence ID" value="nRc.2.0.1.t43199-RA"/>
    <property type="gene ID" value="nRc.2.0.1.g43199"/>
</dbReference>
<dbReference type="AlphaFoldDB" id="A0A915KXK1"/>
<proteinExistence type="predicted"/>
<reference evidence="2" key="1">
    <citation type="submission" date="2022-11" db="UniProtKB">
        <authorList>
            <consortium name="WormBaseParasite"/>
        </authorList>
    </citation>
    <scope>IDENTIFICATION</scope>
</reference>
<dbReference type="Proteomes" id="UP000887565">
    <property type="component" value="Unplaced"/>
</dbReference>
<accession>A0A915KXK1</accession>
<keyword evidence="1" id="KW-1185">Reference proteome</keyword>